<dbReference type="RefSeq" id="WP_018329763.1">
    <property type="nucleotide sequence ID" value="NZ_JACHBK010000011.1"/>
</dbReference>
<dbReference type="InterPro" id="IPR021327">
    <property type="entry name" value="DUF2934"/>
</dbReference>
<feature type="region of interest" description="Disordered" evidence="1">
    <location>
        <begin position="46"/>
        <end position="76"/>
    </location>
</feature>
<name>A0A7W8X954_9HYPH</name>
<dbReference type="Pfam" id="PF11154">
    <property type="entry name" value="DUF2934"/>
    <property type="match status" value="1"/>
</dbReference>
<evidence type="ECO:0000313" key="3">
    <source>
        <dbReference type="Proteomes" id="UP000585507"/>
    </source>
</evidence>
<dbReference type="Proteomes" id="UP000585507">
    <property type="component" value="Unassembled WGS sequence"/>
</dbReference>
<evidence type="ECO:0008006" key="4">
    <source>
        <dbReference type="Google" id="ProtNLM"/>
    </source>
</evidence>
<comment type="caution">
    <text evidence="2">The sequence shown here is derived from an EMBL/GenBank/DDBJ whole genome shotgun (WGS) entry which is preliminary data.</text>
</comment>
<gene>
    <name evidence="2" type="ORF">GGD55_004686</name>
</gene>
<reference evidence="2 3" key="1">
    <citation type="submission" date="2020-08" db="EMBL/GenBank/DDBJ databases">
        <title>Genomic Encyclopedia of Type Strains, Phase IV (KMG-V): Genome sequencing to study the core and pangenomes of soil and plant-associated prokaryotes.</title>
        <authorList>
            <person name="Whitman W."/>
        </authorList>
    </citation>
    <scope>NUCLEOTIDE SEQUENCE [LARGE SCALE GENOMIC DNA]</scope>
    <source>
        <strain evidence="2 3">SEMIA 4084</strain>
    </source>
</reference>
<accession>A0A7W8X954</accession>
<evidence type="ECO:0000256" key="1">
    <source>
        <dbReference type="SAM" id="MobiDB-lite"/>
    </source>
</evidence>
<dbReference type="EMBL" id="JACHBK010000011">
    <property type="protein sequence ID" value="MBB5537965.1"/>
    <property type="molecule type" value="Genomic_DNA"/>
</dbReference>
<evidence type="ECO:0000313" key="2">
    <source>
        <dbReference type="EMBL" id="MBB5537965.1"/>
    </source>
</evidence>
<dbReference type="AlphaFoldDB" id="A0A7W8X954"/>
<protein>
    <recommendedName>
        <fullName evidence="4">DUF2934 domain-containing protein</fullName>
    </recommendedName>
</protein>
<sequence length="76" mass="8400">MTDISEDDIRKRAYAVWEASGCPEGSHEEHWLTALQQLKEEAAAGIPQKTTRGSKLSVVKNDPVNAPAPKKRTRTV</sequence>
<keyword evidence="3" id="KW-1185">Reference proteome</keyword>
<proteinExistence type="predicted"/>
<organism evidence="2 3">
    <name type="scientific">Rhizobium giardinii</name>
    <dbReference type="NCBI Taxonomy" id="56731"/>
    <lineage>
        <taxon>Bacteria</taxon>
        <taxon>Pseudomonadati</taxon>
        <taxon>Pseudomonadota</taxon>
        <taxon>Alphaproteobacteria</taxon>
        <taxon>Hyphomicrobiales</taxon>
        <taxon>Rhizobiaceae</taxon>
        <taxon>Rhizobium/Agrobacterium group</taxon>
        <taxon>Rhizobium</taxon>
    </lineage>
</organism>